<comment type="similarity">
    <text evidence="1">Belongs to the cytochrome P450 family.</text>
</comment>
<comment type="caution">
    <text evidence="4">The sequence shown here is derived from an EMBL/GenBank/DDBJ whole genome shotgun (WGS) entry which is preliminary data.</text>
</comment>
<evidence type="ECO:0000256" key="2">
    <source>
        <dbReference type="SAM" id="MobiDB-lite"/>
    </source>
</evidence>
<dbReference type="InterPro" id="IPR036396">
    <property type="entry name" value="Cyt_P450_sf"/>
</dbReference>
<evidence type="ECO:0000256" key="1">
    <source>
        <dbReference type="ARBA" id="ARBA00010617"/>
    </source>
</evidence>
<reference evidence="4 5" key="1">
    <citation type="journal article" date="2019" name="Sci. Data">
        <title>Hybrid genome assembly and annotation of Danionella translucida.</title>
        <authorList>
            <person name="Kadobianskyi M."/>
            <person name="Schulze L."/>
            <person name="Schuelke M."/>
            <person name="Judkewitz B."/>
        </authorList>
    </citation>
    <scope>NUCLEOTIDE SEQUENCE [LARGE SCALE GENOMIC DNA]</scope>
    <source>
        <strain evidence="4 5">Bolton</strain>
    </source>
</reference>
<sequence>MLGIPRAVYQSTSRMRRATKTCPENEKPTDPESQLTPRRSSIMISALLLYLLAAGFIAVLAYCLYVLHVHQKYDHIPGPPRDNFLLGHTPSFSRSMQSEGLIHDQLLQWAEDYGPVYRLNSFHYAVIVVHCPEATKKILMSPSYLKDPLVYKQLFNLFGKRFLGNGLITAMDHDIWYRQRRIMDPAFSSS</sequence>
<dbReference type="PANTHER" id="PTHR24293:SF0">
    <property type="entry name" value="CYP46A1 PROTEIN-RELATED"/>
    <property type="match status" value="1"/>
</dbReference>
<proteinExistence type="inferred from homology"/>
<dbReference type="Gene3D" id="1.10.630.10">
    <property type="entry name" value="Cytochrome P450"/>
    <property type="match status" value="1"/>
</dbReference>
<accession>A0A553PIS8</accession>
<keyword evidence="5" id="KW-1185">Reference proteome</keyword>
<keyword evidence="3" id="KW-0812">Transmembrane</keyword>
<dbReference type="InterPro" id="IPR001128">
    <property type="entry name" value="Cyt_P450"/>
</dbReference>
<dbReference type="InterPro" id="IPR039983">
    <property type="entry name" value="CYP46A1"/>
</dbReference>
<dbReference type="GO" id="GO:0020037">
    <property type="term" value="F:heme binding"/>
    <property type="evidence" value="ECO:0007669"/>
    <property type="project" value="InterPro"/>
</dbReference>
<feature type="region of interest" description="Disordered" evidence="2">
    <location>
        <begin position="12"/>
        <end position="36"/>
    </location>
</feature>
<dbReference type="Pfam" id="PF00067">
    <property type="entry name" value="p450"/>
    <property type="match status" value="1"/>
</dbReference>
<protein>
    <submittedName>
        <fullName evidence="4">Uncharacterized protein</fullName>
    </submittedName>
</protein>
<dbReference type="GO" id="GO:0033781">
    <property type="term" value="F:cholesterol 24-hydroxylase activity"/>
    <property type="evidence" value="ECO:0007669"/>
    <property type="project" value="InterPro"/>
</dbReference>
<name>A0A553PIS8_9TELE</name>
<dbReference type="Proteomes" id="UP000316079">
    <property type="component" value="Unassembled WGS sequence"/>
</dbReference>
<dbReference type="EMBL" id="SRMA01026681">
    <property type="protein sequence ID" value="TRY77585.1"/>
    <property type="molecule type" value="Genomic_DNA"/>
</dbReference>
<dbReference type="PANTHER" id="PTHR24293">
    <property type="entry name" value="CYTOCHROME P450 FAMILY 46 SUBFAMILY A"/>
    <property type="match status" value="1"/>
</dbReference>
<dbReference type="GO" id="GO:0005506">
    <property type="term" value="F:iron ion binding"/>
    <property type="evidence" value="ECO:0007669"/>
    <property type="project" value="InterPro"/>
</dbReference>
<evidence type="ECO:0000256" key="3">
    <source>
        <dbReference type="SAM" id="Phobius"/>
    </source>
</evidence>
<feature type="transmembrane region" description="Helical" evidence="3">
    <location>
        <begin position="42"/>
        <end position="67"/>
    </location>
</feature>
<keyword evidence="3" id="KW-1133">Transmembrane helix</keyword>
<evidence type="ECO:0000313" key="5">
    <source>
        <dbReference type="Proteomes" id="UP000316079"/>
    </source>
</evidence>
<dbReference type="OrthoDB" id="1470350at2759"/>
<evidence type="ECO:0000313" key="4">
    <source>
        <dbReference type="EMBL" id="TRY77585.1"/>
    </source>
</evidence>
<dbReference type="AlphaFoldDB" id="A0A553PIS8"/>
<keyword evidence="3" id="KW-0472">Membrane</keyword>
<dbReference type="SUPFAM" id="SSF48264">
    <property type="entry name" value="Cytochrome P450"/>
    <property type="match status" value="1"/>
</dbReference>
<organism evidence="4 5">
    <name type="scientific">Danionella cerebrum</name>
    <dbReference type="NCBI Taxonomy" id="2873325"/>
    <lineage>
        <taxon>Eukaryota</taxon>
        <taxon>Metazoa</taxon>
        <taxon>Chordata</taxon>
        <taxon>Craniata</taxon>
        <taxon>Vertebrata</taxon>
        <taxon>Euteleostomi</taxon>
        <taxon>Actinopterygii</taxon>
        <taxon>Neopterygii</taxon>
        <taxon>Teleostei</taxon>
        <taxon>Ostariophysi</taxon>
        <taxon>Cypriniformes</taxon>
        <taxon>Danionidae</taxon>
        <taxon>Danioninae</taxon>
        <taxon>Danionella</taxon>
    </lineage>
</organism>
<dbReference type="GO" id="GO:0006707">
    <property type="term" value="P:cholesterol catabolic process"/>
    <property type="evidence" value="ECO:0007669"/>
    <property type="project" value="InterPro"/>
</dbReference>
<gene>
    <name evidence="4" type="ORF">DNTS_007219</name>
</gene>